<evidence type="ECO:0000256" key="1">
    <source>
        <dbReference type="ARBA" id="ARBA00000085"/>
    </source>
</evidence>
<evidence type="ECO:0000259" key="11">
    <source>
        <dbReference type="PROSITE" id="PS50109"/>
    </source>
</evidence>
<evidence type="ECO:0000256" key="7">
    <source>
        <dbReference type="ARBA" id="ARBA00022692"/>
    </source>
</evidence>
<dbReference type="PANTHER" id="PTHR45453">
    <property type="entry name" value="PHOSPHATE REGULON SENSOR PROTEIN PHOR"/>
    <property type="match status" value="1"/>
</dbReference>
<dbReference type="PROSITE" id="PS50109">
    <property type="entry name" value="HIS_KIN"/>
    <property type="match status" value="1"/>
</dbReference>
<evidence type="ECO:0000256" key="4">
    <source>
        <dbReference type="ARBA" id="ARBA00022475"/>
    </source>
</evidence>
<reference evidence="12" key="1">
    <citation type="submission" date="2019-08" db="EMBL/GenBank/DDBJ databases">
        <authorList>
            <person name="Kucharzyk K."/>
            <person name="Murdoch R.W."/>
            <person name="Higgins S."/>
            <person name="Loffler F."/>
        </authorList>
    </citation>
    <scope>NUCLEOTIDE SEQUENCE</scope>
</reference>
<name>A0A645F6F4_9ZZZZ</name>
<dbReference type="Gene3D" id="1.10.287.130">
    <property type="match status" value="1"/>
</dbReference>
<keyword evidence="8" id="KW-0418">Kinase</keyword>
<organism evidence="12">
    <name type="scientific">bioreactor metagenome</name>
    <dbReference type="NCBI Taxonomy" id="1076179"/>
    <lineage>
        <taxon>unclassified sequences</taxon>
        <taxon>metagenomes</taxon>
        <taxon>ecological metagenomes</taxon>
    </lineage>
</organism>
<dbReference type="SUPFAM" id="SSF55874">
    <property type="entry name" value="ATPase domain of HSP90 chaperone/DNA topoisomerase II/histidine kinase"/>
    <property type="match status" value="1"/>
</dbReference>
<dbReference type="AlphaFoldDB" id="A0A645F6F4"/>
<evidence type="ECO:0000256" key="8">
    <source>
        <dbReference type="ARBA" id="ARBA00022777"/>
    </source>
</evidence>
<evidence type="ECO:0000256" key="3">
    <source>
        <dbReference type="ARBA" id="ARBA00012438"/>
    </source>
</evidence>
<evidence type="ECO:0000256" key="5">
    <source>
        <dbReference type="ARBA" id="ARBA00022553"/>
    </source>
</evidence>
<dbReference type="EMBL" id="VSSQ01056082">
    <property type="protein sequence ID" value="MPN09945.1"/>
    <property type="molecule type" value="Genomic_DNA"/>
</dbReference>
<keyword evidence="7" id="KW-0812">Transmembrane</keyword>
<dbReference type="InterPro" id="IPR050351">
    <property type="entry name" value="BphY/WalK/GraS-like"/>
</dbReference>
<dbReference type="GO" id="GO:0000155">
    <property type="term" value="F:phosphorelay sensor kinase activity"/>
    <property type="evidence" value="ECO:0007669"/>
    <property type="project" value="InterPro"/>
</dbReference>
<evidence type="ECO:0000313" key="12">
    <source>
        <dbReference type="EMBL" id="MPN09945.1"/>
    </source>
</evidence>
<dbReference type="GO" id="GO:0005886">
    <property type="term" value="C:plasma membrane"/>
    <property type="evidence" value="ECO:0007669"/>
    <property type="project" value="UniProtKB-SubCell"/>
</dbReference>
<evidence type="ECO:0000256" key="2">
    <source>
        <dbReference type="ARBA" id="ARBA00004651"/>
    </source>
</evidence>
<sequence>MSKDLIQTAEQAVNIDLGQETRYPKSRVPEIKTIQDSLEALQTRLKLKQTSRKKRIDELVHQTRTPLTILRTHLEGFQDGVIQFTADEVKTCETQIDNLSSIITNMSGLIDAEKETGELRTTTIEISALIRQIVAGLKAQFDQKSVALELVSHGKFSVHTDPYRLSQAIYNLLTNAYKFTPPGGHVTIAYEVVDDELVISVHDTGVGISPEDQTRVFDAYFRGGNALHSSGEGIGLYIAKENLQQIGGRIELESDRNSGSKFTIFIPCNMEQS</sequence>
<dbReference type="Pfam" id="PF02518">
    <property type="entry name" value="HATPase_c"/>
    <property type="match status" value="1"/>
</dbReference>
<keyword evidence="4" id="KW-1003">Cell membrane</keyword>
<evidence type="ECO:0000256" key="10">
    <source>
        <dbReference type="ARBA" id="ARBA00023136"/>
    </source>
</evidence>
<gene>
    <name evidence="12" type="primary">phoR_38</name>
    <name evidence="12" type="ORF">SDC9_157238</name>
</gene>
<keyword evidence="5" id="KW-0597">Phosphoprotein</keyword>
<dbReference type="InterPro" id="IPR036890">
    <property type="entry name" value="HATPase_C_sf"/>
</dbReference>
<dbReference type="InterPro" id="IPR005467">
    <property type="entry name" value="His_kinase_dom"/>
</dbReference>
<keyword evidence="9" id="KW-1133">Transmembrane helix</keyword>
<dbReference type="PANTHER" id="PTHR45453:SF2">
    <property type="entry name" value="HISTIDINE KINASE"/>
    <property type="match status" value="1"/>
</dbReference>
<dbReference type="InterPro" id="IPR003594">
    <property type="entry name" value="HATPase_dom"/>
</dbReference>
<comment type="caution">
    <text evidence="12">The sequence shown here is derived from an EMBL/GenBank/DDBJ whole genome shotgun (WGS) entry which is preliminary data.</text>
</comment>
<keyword evidence="6 12" id="KW-0808">Transferase</keyword>
<proteinExistence type="predicted"/>
<dbReference type="FunFam" id="3.30.565.10:FF:000006">
    <property type="entry name" value="Sensor histidine kinase WalK"/>
    <property type="match status" value="1"/>
</dbReference>
<feature type="domain" description="Histidine kinase" evidence="11">
    <location>
        <begin position="58"/>
        <end position="270"/>
    </location>
</feature>
<dbReference type="InterPro" id="IPR004358">
    <property type="entry name" value="Sig_transdc_His_kin-like_C"/>
</dbReference>
<dbReference type="SUPFAM" id="SSF47384">
    <property type="entry name" value="Homodimeric domain of signal transducing histidine kinase"/>
    <property type="match status" value="1"/>
</dbReference>
<dbReference type="SMART" id="SM00387">
    <property type="entry name" value="HATPase_c"/>
    <property type="match status" value="1"/>
</dbReference>
<keyword evidence="10" id="KW-0472">Membrane</keyword>
<evidence type="ECO:0000256" key="6">
    <source>
        <dbReference type="ARBA" id="ARBA00022679"/>
    </source>
</evidence>
<dbReference type="GO" id="GO:0004721">
    <property type="term" value="F:phosphoprotein phosphatase activity"/>
    <property type="evidence" value="ECO:0007669"/>
    <property type="project" value="TreeGrafter"/>
</dbReference>
<dbReference type="GO" id="GO:0016036">
    <property type="term" value="P:cellular response to phosphate starvation"/>
    <property type="evidence" value="ECO:0007669"/>
    <property type="project" value="TreeGrafter"/>
</dbReference>
<comment type="subcellular location">
    <subcellularLocation>
        <location evidence="2">Cell membrane</location>
        <topology evidence="2">Multi-pass membrane protein</topology>
    </subcellularLocation>
</comment>
<accession>A0A645F6F4</accession>
<comment type="catalytic activity">
    <reaction evidence="1">
        <text>ATP + protein L-histidine = ADP + protein N-phospho-L-histidine.</text>
        <dbReference type="EC" id="2.7.13.3"/>
    </reaction>
</comment>
<dbReference type="Gene3D" id="3.30.565.10">
    <property type="entry name" value="Histidine kinase-like ATPase, C-terminal domain"/>
    <property type="match status" value="1"/>
</dbReference>
<protein>
    <recommendedName>
        <fullName evidence="3">histidine kinase</fullName>
        <ecNumber evidence="3">2.7.13.3</ecNumber>
    </recommendedName>
</protein>
<dbReference type="InterPro" id="IPR036097">
    <property type="entry name" value="HisK_dim/P_sf"/>
</dbReference>
<dbReference type="EC" id="2.7.13.3" evidence="3"/>
<dbReference type="PRINTS" id="PR00344">
    <property type="entry name" value="BCTRLSENSOR"/>
</dbReference>
<evidence type="ECO:0000256" key="9">
    <source>
        <dbReference type="ARBA" id="ARBA00022989"/>
    </source>
</evidence>